<sequence>MNHKKHICIIVDCFCGGGAEKVAASFSFLLEKKGYKVSIISLRDDITYKYTGELYNLGRNEPSVKWIKQLKKVVLFRKYYKSINADFYVDFRMRNRFIMESLLHLFVFKSRKMVMSIQHYNIAYHIPKSAIFKKVYSQVKAIAAVSNDIVAELKTYHTFNNVKYTPNFVNKDLLVTSKSPPNNIPNNAVLAIGRLNNPVKQFDKLILSYKNTKTFKKGIPLIILGDGPDRLKLEALIEANNLQSSVKLLGFVPNPYDYIKQCKFLVLCSKYEGMPLVILETLTLGKPVVSFDCKSGPSELIIHKENGLLVKDQDFHELEKSIDLLQEDELLYKRLTNNATSSMGKFSGKEIIKDWEAVFNA</sequence>
<dbReference type="InterPro" id="IPR001296">
    <property type="entry name" value="Glyco_trans_1"/>
</dbReference>
<evidence type="ECO:0000259" key="1">
    <source>
        <dbReference type="Pfam" id="PF00534"/>
    </source>
</evidence>
<gene>
    <name evidence="2" type="ORF">GCM10023314_15660</name>
</gene>
<dbReference type="Gene3D" id="3.40.50.2000">
    <property type="entry name" value="Glycogen Phosphorylase B"/>
    <property type="match status" value="2"/>
</dbReference>
<accession>A0ABP9GI91</accession>
<evidence type="ECO:0000313" key="2">
    <source>
        <dbReference type="EMBL" id="GAA4943466.1"/>
    </source>
</evidence>
<name>A0ABP9GI91_9FLAO</name>
<comment type="caution">
    <text evidence="2">The sequence shown here is derived from an EMBL/GenBank/DDBJ whole genome shotgun (WGS) entry which is preliminary data.</text>
</comment>
<protein>
    <submittedName>
        <fullName evidence="2">Glycosyltransferase</fullName>
    </submittedName>
</protein>
<dbReference type="PANTHER" id="PTHR12526">
    <property type="entry name" value="GLYCOSYLTRANSFERASE"/>
    <property type="match status" value="1"/>
</dbReference>
<proteinExistence type="predicted"/>
<organism evidence="2 3">
    <name type="scientific">Algibacter agarivorans</name>
    <dbReference type="NCBI Taxonomy" id="1109741"/>
    <lineage>
        <taxon>Bacteria</taxon>
        <taxon>Pseudomonadati</taxon>
        <taxon>Bacteroidota</taxon>
        <taxon>Flavobacteriia</taxon>
        <taxon>Flavobacteriales</taxon>
        <taxon>Flavobacteriaceae</taxon>
        <taxon>Algibacter</taxon>
    </lineage>
</organism>
<dbReference type="PANTHER" id="PTHR12526:SF630">
    <property type="entry name" value="GLYCOSYLTRANSFERASE"/>
    <property type="match status" value="1"/>
</dbReference>
<feature type="domain" description="Glycosyl transferase family 1" evidence="1">
    <location>
        <begin position="186"/>
        <end position="340"/>
    </location>
</feature>
<dbReference type="SUPFAM" id="SSF53756">
    <property type="entry name" value="UDP-Glycosyltransferase/glycogen phosphorylase"/>
    <property type="match status" value="1"/>
</dbReference>
<evidence type="ECO:0000313" key="3">
    <source>
        <dbReference type="Proteomes" id="UP001501302"/>
    </source>
</evidence>
<dbReference type="Proteomes" id="UP001501302">
    <property type="component" value="Unassembled WGS sequence"/>
</dbReference>
<keyword evidence="3" id="KW-1185">Reference proteome</keyword>
<dbReference type="EMBL" id="BAABJJ010000019">
    <property type="protein sequence ID" value="GAA4943466.1"/>
    <property type="molecule type" value="Genomic_DNA"/>
</dbReference>
<dbReference type="RefSeq" id="WP_345191275.1">
    <property type="nucleotide sequence ID" value="NZ_BAABJJ010000019.1"/>
</dbReference>
<reference evidence="3" key="1">
    <citation type="journal article" date="2019" name="Int. J. Syst. Evol. Microbiol.">
        <title>The Global Catalogue of Microorganisms (GCM) 10K type strain sequencing project: providing services to taxonomists for standard genome sequencing and annotation.</title>
        <authorList>
            <consortium name="The Broad Institute Genomics Platform"/>
            <consortium name="The Broad Institute Genome Sequencing Center for Infectious Disease"/>
            <person name="Wu L."/>
            <person name="Ma J."/>
        </authorList>
    </citation>
    <scope>NUCLEOTIDE SEQUENCE [LARGE SCALE GENOMIC DNA]</scope>
    <source>
        <strain evidence="3">JCM 18285</strain>
    </source>
</reference>
<dbReference type="Pfam" id="PF00534">
    <property type="entry name" value="Glycos_transf_1"/>
    <property type="match status" value="1"/>
</dbReference>